<evidence type="ECO:0000256" key="5">
    <source>
        <dbReference type="RuleBase" id="RU363034"/>
    </source>
</evidence>
<keyword evidence="4" id="KW-1015">Disulfide bond</keyword>
<dbReference type="EMBL" id="HACG01030858">
    <property type="protein sequence ID" value="CEK77723.1"/>
    <property type="molecule type" value="Transcribed_RNA"/>
</dbReference>
<dbReference type="AlphaFoldDB" id="A0A0B7AAA5"/>
<sequence length="358" mass="40521">SSSSSSSHNSTTESHSQRPGYEKSYDSEITEQPVDMTSEKYYATEKTTNTTTMQSLETETFVGVETQTNIRGRNYTECGTKRWTKVSRKKRVVSGRVNLPGEWPWLVSMHFLPEFEFTIKSGFKHTCGASLIAPNWILTAAHCFEDEMVKGLSNWTSWRIYFGMHDLAREDDQNFVQERLIKAVYIYPKYNVLGEPLIYDLALVKLNESVEFNERVSPICLDDTDIYHQEAQCFVTGWGQITHTSPGNRFPHTAALSSMTLSKCKLKYELLEDDHPLKPFVRIEPPVLCAAVGISGEDACQGDSGGPLMCERDGHWYQAGVVAAGYLCGNEATPGLYTRVSYYIDWIRKAMELSNESF</sequence>
<dbReference type="Gene3D" id="2.40.10.10">
    <property type="entry name" value="Trypsin-like serine proteases"/>
    <property type="match status" value="1"/>
</dbReference>
<dbReference type="SMART" id="SM00020">
    <property type="entry name" value="Tryp_SPc"/>
    <property type="match status" value="1"/>
</dbReference>
<dbReference type="PANTHER" id="PTHR24252:SF11">
    <property type="entry name" value="ATRIAL NATRIURETIC PEPTIDE-CONVERTING ENZYME ISOFORM X1"/>
    <property type="match status" value="1"/>
</dbReference>
<proteinExistence type="predicted"/>
<dbReference type="Pfam" id="PF00089">
    <property type="entry name" value="Trypsin"/>
    <property type="match status" value="1"/>
</dbReference>
<dbReference type="InterPro" id="IPR009003">
    <property type="entry name" value="Peptidase_S1_PA"/>
</dbReference>
<dbReference type="InterPro" id="IPR001314">
    <property type="entry name" value="Peptidase_S1A"/>
</dbReference>
<dbReference type="InterPro" id="IPR033116">
    <property type="entry name" value="TRYPSIN_SER"/>
</dbReference>
<dbReference type="PROSITE" id="PS50240">
    <property type="entry name" value="TRYPSIN_DOM"/>
    <property type="match status" value="1"/>
</dbReference>
<dbReference type="PRINTS" id="PR00722">
    <property type="entry name" value="CHYMOTRYPSIN"/>
</dbReference>
<evidence type="ECO:0000256" key="4">
    <source>
        <dbReference type="ARBA" id="ARBA00023157"/>
    </source>
</evidence>
<evidence type="ECO:0000256" key="6">
    <source>
        <dbReference type="SAM" id="MobiDB-lite"/>
    </source>
</evidence>
<evidence type="ECO:0000313" key="8">
    <source>
        <dbReference type="EMBL" id="CEK77723.1"/>
    </source>
</evidence>
<feature type="domain" description="Peptidase S1" evidence="7">
    <location>
        <begin position="92"/>
        <end position="352"/>
    </location>
</feature>
<evidence type="ECO:0000256" key="3">
    <source>
        <dbReference type="ARBA" id="ARBA00022801"/>
    </source>
</evidence>
<dbReference type="SUPFAM" id="SSF50494">
    <property type="entry name" value="Trypsin-like serine proteases"/>
    <property type="match status" value="1"/>
</dbReference>
<name>A0A0B7AAA5_9EUPU</name>
<feature type="compositionally biased region" description="Low complexity" evidence="6">
    <location>
        <begin position="1"/>
        <end position="14"/>
    </location>
</feature>
<dbReference type="PROSITE" id="PS00134">
    <property type="entry name" value="TRYPSIN_HIS"/>
    <property type="match status" value="1"/>
</dbReference>
<dbReference type="InterPro" id="IPR043504">
    <property type="entry name" value="Peptidase_S1_PA_chymotrypsin"/>
</dbReference>
<dbReference type="PROSITE" id="PS00135">
    <property type="entry name" value="TRYPSIN_SER"/>
    <property type="match status" value="1"/>
</dbReference>
<evidence type="ECO:0000259" key="7">
    <source>
        <dbReference type="PROSITE" id="PS50240"/>
    </source>
</evidence>
<keyword evidence="1 5" id="KW-0645">Protease</keyword>
<dbReference type="InterPro" id="IPR001254">
    <property type="entry name" value="Trypsin_dom"/>
</dbReference>
<dbReference type="CDD" id="cd00190">
    <property type="entry name" value="Tryp_SPc"/>
    <property type="match status" value="1"/>
</dbReference>
<accession>A0A0B7AAA5</accession>
<gene>
    <name evidence="8" type="primary">ORF106311</name>
</gene>
<dbReference type="InterPro" id="IPR018114">
    <property type="entry name" value="TRYPSIN_HIS"/>
</dbReference>
<keyword evidence="5" id="KW-0720">Serine protease</keyword>
<feature type="non-terminal residue" evidence="8">
    <location>
        <position position="1"/>
    </location>
</feature>
<dbReference type="GO" id="GO:0006508">
    <property type="term" value="P:proteolysis"/>
    <property type="evidence" value="ECO:0007669"/>
    <property type="project" value="UniProtKB-KW"/>
</dbReference>
<evidence type="ECO:0000256" key="2">
    <source>
        <dbReference type="ARBA" id="ARBA00022729"/>
    </source>
</evidence>
<evidence type="ECO:0000256" key="1">
    <source>
        <dbReference type="ARBA" id="ARBA00022670"/>
    </source>
</evidence>
<feature type="region of interest" description="Disordered" evidence="6">
    <location>
        <begin position="1"/>
        <end position="38"/>
    </location>
</feature>
<dbReference type="PANTHER" id="PTHR24252">
    <property type="entry name" value="ACROSIN-RELATED"/>
    <property type="match status" value="1"/>
</dbReference>
<organism evidence="8">
    <name type="scientific">Arion vulgaris</name>
    <dbReference type="NCBI Taxonomy" id="1028688"/>
    <lineage>
        <taxon>Eukaryota</taxon>
        <taxon>Metazoa</taxon>
        <taxon>Spiralia</taxon>
        <taxon>Lophotrochozoa</taxon>
        <taxon>Mollusca</taxon>
        <taxon>Gastropoda</taxon>
        <taxon>Heterobranchia</taxon>
        <taxon>Euthyneura</taxon>
        <taxon>Panpulmonata</taxon>
        <taxon>Eupulmonata</taxon>
        <taxon>Stylommatophora</taxon>
        <taxon>Helicina</taxon>
        <taxon>Arionoidea</taxon>
        <taxon>Arionidae</taxon>
        <taxon>Arion</taxon>
    </lineage>
</organism>
<keyword evidence="3 5" id="KW-0378">Hydrolase</keyword>
<keyword evidence="2" id="KW-0732">Signal</keyword>
<protein>
    <recommendedName>
        <fullName evidence="7">Peptidase S1 domain-containing protein</fullName>
    </recommendedName>
</protein>
<dbReference type="FunFam" id="2.40.10.10:FF:000024">
    <property type="entry name" value="Serine protease 53"/>
    <property type="match status" value="1"/>
</dbReference>
<dbReference type="GO" id="GO:0004252">
    <property type="term" value="F:serine-type endopeptidase activity"/>
    <property type="evidence" value="ECO:0007669"/>
    <property type="project" value="InterPro"/>
</dbReference>
<reference evidence="8" key="1">
    <citation type="submission" date="2014-12" db="EMBL/GenBank/DDBJ databases">
        <title>Insight into the proteome of Arion vulgaris.</title>
        <authorList>
            <person name="Aradska J."/>
            <person name="Bulat T."/>
            <person name="Smidak R."/>
            <person name="Sarate P."/>
            <person name="Gangsoo J."/>
            <person name="Sialana F."/>
            <person name="Bilban M."/>
            <person name="Lubec G."/>
        </authorList>
    </citation>
    <scope>NUCLEOTIDE SEQUENCE</scope>
    <source>
        <tissue evidence="8">Skin</tissue>
    </source>
</reference>